<comment type="caution">
    <text evidence="2">The sequence shown here is derived from an EMBL/GenBank/DDBJ whole genome shotgun (WGS) entry which is preliminary data.</text>
</comment>
<reference evidence="2 3" key="1">
    <citation type="submission" date="2017-10" db="EMBL/GenBank/DDBJ databases">
        <title>Development of genomic resources for the powdery mildew, Erysiphe pulchra.</title>
        <authorList>
            <person name="Wadl P.A."/>
            <person name="Mack B.M."/>
            <person name="Moore G."/>
            <person name="Beltz S.B."/>
        </authorList>
    </citation>
    <scope>NUCLEOTIDE SEQUENCE [LARGE SCALE GENOMIC DNA]</scope>
    <source>
        <strain evidence="2">Cflorida</strain>
    </source>
</reference>
<evidence type="ECO:0000256" key="1">
    <source>
        <dbReference type="SAM" id="MobiDB-lite"/>
    </source>
</evidence>
<protein>
    <submittedName>
        <fullName evidence="2">Uncharacterized protein</fullName>
    </submittedName>
</protein>
<dbReference type="EMBL" id="PEDP01004936">
    <property type="protein sequence ID" value="POS82019.1"/>
    <property type="molecule type" value="Genomic_DNA"/>
</dbReference>
<evidence type="ECO:0000313" key="3">
    <source>
        <dbReference type="Proteomes" id="UP000237438"/>
    </source>
</evidence>
<name>A0A2S4PIZ8_9PEZI</name>
<proteinExistence type="predicted"/>
<dbReference type="AlphaFoldDB" id="A0A2S4PIZ8"/>
<evidence type="ECO:0000313" key="2">
    <source>
        <dbReference type="EMBL" id="POS82019.1"/>
    </source>
</evidence>
<feature type="region of interest" description="Disordered" evidence="1">
    <location>
        <begin position="1"/>
        <end position="77"/>
    </location>
</feature>
<feature type="compositionally biased region" description="Low complexity" evidence="1">
    <location>
        <begin position="1"/>
        <end position="22"/>
    </location>
</feature>
<feature type="compositionally biased region" description="Pro residues" evidence="1">
    <location>
        <begin position="23"/>
        <end position="32"/>
    </location>
</feature>
<feature type="non-terminal residue" evidence="2">
    <location>
        <position position="105"/>
    </location>
</feature>
<sequence>QAPLTETSPSSPSLSPIPLDTLSPPPNTPSPLTPSQNKSLPNIPVVNRKFLEPVPTSKRAAQDAADPDPSCQLNEEDPTLRYLPPELAKIFAARQQQERAWHIRL</sequence>
<keyword evidence="3" id="KW-1185">Reference proteome</keyword>
<organism evidence="2 3">
    <name type="scientific">Erysiphe pulchra</name>
    <dbReference type="NCBI Taxonomy" id="225359"/>
    <lineage>
        <taxon>Eukaryota</taxon>
        <taxon>Fungi</taxon>
        <taxon>Dikarya</taxon>
        <taxon>Ascomycota</taxon>
        <taxon>Pezizomycotina</taxon>
        <taxon>Leotiomycetes</taxon>
        <taxon>Erysiphales</taxon>
        <taxon>Erysiphaceae</taxon>
        <taxon>Erysiphe</taxon>
    </lineage>
</organism>
<dbReference type="Proteomes" id="UP000237438">
    <property type="component" value="Unassembled WGS sequence"/>
</dbReference>
<accession>A0A2S4PIZ8</accession>
<feature type="non-terminal residue" evidence="2">
    <location>
        <position position="1"/>
    </location>
</feature>
<gene>
    <name evidence="2" type="ORF">EPUL_006841</name>
</gene>